<evidence type="ECO:0000256" key="4">
    <source>
        <dbReference type="ARBA" id="ARBA00023163"/>
    </source>
</evidence>
<dbReference type="InterPro" id="IPR050950">
    <property type="entry name" value="HTH-type_LysR_regulators"/>
</dbReference>
<protein>
    <submittedName>
        <fullName evidence="7">LysR family transcriptional regulator</fullName>
    </submittedName>
</protein>
<dbReference type="Pfam" id="PF00126">
    <property type="entry name" value="HTH_1"/>
    <property type="match status" value="1"/>
</dbReference>
<evidence type="ECO:0000313" key="7">
    <source>
        <dbReference type="EMBL" id="SPC15076.1"/>
    </source>
</evidence>
<gene>
    <name evidence="7" type="ORF">CO2235_230284</name>
</gene>
<dbReference type="GO" id="GO:0005829">
    <property type="term" value="C:cytosol"/>
    <property type="evidence" value="ECO:0007669"/>
    <property type="project" value="TreeGrafter"/>
</dbReference>
<dbReference type="PRINTS" id="PR00039">
    <property type="entry name" value="HTHLYSR"/>
</dbReference>
<dbReference type="Gene3D" id="1.10.10.10">
    <property type="entry name" value="Winged helix-like DNA-binding domain superfamily/Winged helix DNA-binding domain"/>
    <property type="match status" value="1"/>
</dbReference>
<proteinExistence type="inferred from homology"/>
<dbReference type="AlphaFoldDB" id="A0A976GAN6"/>
<keyword evidence="3" id="KW-0238">DNA-binding</keyword>
<name>A0A976GAN6_9BURK</name>
<dbReference type="SUPFAM" id="SSF53850">
    <property type="entry name" value="Periplasmic binding protein-like II"/>
    <property type="match status" value="1"/>
</dbReference>
<dbReference type="PANTHER" id="PTHR30419:SF8">
    <property type="entry name" value="NITROGEN ASSIMILATION TRANSCRIPTIONAL ACTIVATOR-RELATED"/>
    <property type="match status" value="1"/>
</dbReference>
<evidence type="ECO:0000259" key="6">
    <source>
        <dbReference type="PROSITE" id="PS50931"/>
    </source>
</evidence>
<feature type="domain" description="HTH lysR-type" evidence="6">
    <location>
        <begin position="28"/>
        <end position="85"/>
    </location>
</feature>
<keyword evidence="4" id="KW-0804">Transcription</keyword>
<reference evidence="7 8" key="1">
    <citation type="submission" date="2018-01" db="EMBL/GenBank/DDBJ databases">
        <authorList>
            <person name="Clerissi C."/>
        </authorList>
    </citation>
    <scope>NUCLEOTIDE SEQUENCE [LARGE SCALE GENOMIC DNA]</scope>
    <source>
        <strain evidence="7">Cupriavidus oxalaticus LMG 2235</strain>
    </source>
</reference>
<dbReference type="Pfam" id="PF03466">
    <property type="entry name" value="LysR_substrate"/>
    <property type="match status" value="1"/>
</dbReference>
<feature type="compositionally biased region" description="Basic and acidic residues" evidence="5">
    <location>
        <begin position="1"/>
        <end position="16"/>
    </location>
</feature>
<dbReference type="SUPFAM" id="SSF46785">
    <property type="entry name" value="Winged helix' DNA-binding domain"/>
    <property type="match status" value="1"/>
</dbReference>
<comment type="caution">
    <text evidence="7">The sequence shown here is derived from an EMBL/GenBank/DDBJ whole genome shotgun (WGS) entry which is preliminary data.</text>
</comment>
<evidence type="ECO:0000256" key="3">
    <source>
        <dbReference type="ARBA" id="ARBA00023125"/>
    </source>
</evidence>
<accession>A0A976GAN6</accession>
<dbReference type="InterPro" id="IPR036390">
    <property type="entry name" value="WH_DNA-bd_sf"/>
</dbReference>
<feature type="region of interest" description="Disordered" evidence="5">
    <location>
        <begin position="1"/>
        <end position="21"/>
    </location>
</feature>
<dbReference type="EMBL" id="OGUS01000124">
    <property type="protein sequence ID" value="SPC15076.1"/>
    <property type="molecule type" value="Genomic_DNA"/>
</dbReference>
<dbReference type="InterPro" id="IPR000847">
    <property type="entry name" value="LysR_HTH_N"/>
</dbReference>
<evidence type="ECO:0000256" key="2">
    <source>
        <dbReference type="ARBA" id="ARBA00023015"/>
    </source>
</evidence>
<evidence type="ECO:0000256" key="1">
    <source>
        <dbReference type="ARBA" id="ARBA00009437"/>
    </source>
</evidence>
<dbReference type="GO" id="GO:0003700">
    <property type="term" value="F:DNA-binding transcription factor activity"/>
    <property type="evidence" value="ECO:0007669"/>
    <property type="project" value="InterPro"/>
</dbReference>
<comment type="similarity">
    <text evidence="1">Belongs to the LysR transcriptional regulatory family.</text>
</comment>
<dbReference type="GO" id="GO:0003677">
    <property type="term" value="F:DNA binding"/>
    <property type="evidence" value="ECO:0007669"/>
    <property type="project" value="UniProtKB-KW"/>
</dbReference>
<evidence type="ECO:0000313" key="8">
    <source>
        <dbReference type="Proteomes" id="UP000256862"/>
    </source>
</evidence>
<dbReference type="Gene3D" id="3.40.190.290">
    <property type="match status" value="1"/>
</dbReference>
<dbReference type="CDD" id="cd08440">
    <property type="entry name" value="PBP2_LTTR_like_4"/>
    <property type="match status" value="1"/>
</dbReference>
<dbReference type="FunFam" id="1.10.10.10:FF:000001">
    <property type="entry name" value="LysR family transcriptional regulator"/>
    <property type="match status" value="1"/>
</dbReference>
<dbReference type="InterPro" id="IPR036388">
    <property type="entry name" value="WH-like_DNA-bd_sf"/>
</dbReference>
<evidence type="ECO:0000256" key="5">
    <source>
        <dbReference type="SAM" id="MobiDB-lite"/>
    </source>
</evidence>
<dbReference type="PANTHER" id="PTHR30419">
    <property type="entry name" value="HTH-TYPE TRANSCRIPTIONAL REGULATOR YBHD"/>
    <property type="match status" value="1"/>
</dbReference>
<dbReference type="InterPro" id="IPR005119">
    <property type="entry name" value="LysR_subst-bd"/>
</dbReference>
<sequence length="323" mass="35503">MRRRFNEKSAHARNPEVDNVPNISNMNVSLRQLRAFIAVAQERHFTRAAEKLDLSQSSVSALIHELEGNLGLKLFDRHTRQLHITQAGAELLPLVKKAVADIDSVIENSSELRTLGRGRVSIAASSIQAALMLPRFIREFCVGHPGVKVELHDVSEHEVPKMVSSGEVDFGIGTIPEGQPDLSAHRLMEDPFVIVMQADHPLLRRKTLRWEDLASIPVIGPHKGNPIRDCLDTALAARGITLQRLHEVLLPLTMVGMVDAGLGIAVMSAAVTRLTSALGLATVMPTDPVIHREISLLVHADRSLSPPAQAFRDLLMRQRGRLG</sequence>
<keyword evidence="2" id="KW-0805">Transcription regulation</keyword>
<dbReference type="PROSITE" id="PS50931">
    <property type="entry name" value="HTH_LYSR"/>
    <property type="match status" value="1"/>
</dbReference>
<organism evidence="7 8">
    <name type="scientific">Cupriavidus oxalaticus</name>
    <dbReference type="NCBI Taxonomy" id="96344"/>
    <lineage>
        <taxon>Bacteria</taxon>
        <taxon>Pseudomonadati</taxon>
        <taxon>Pseudomonadota</taxon>
        <taxon>Betaproteobacteria</taxon>
        <taxon>Burkholderiales</taxon>
        <taxon>Burkholderiaceae</taxon>
        <taxon>Cupriavidus</taxon>
    </lineage>
</organism>
<dbReference type="Proteomes" id="UP000256862">
    <property type="component" value="Chromosome CO2235"/>
</dbReference>